<evidence type="ECO:0000313" key="9">
    <source>
        <dbReference type="Proteomes" id="UP000003645"/>
    </source>
</evidence>
<feature type="domain" description="Phage shock protein PspC N-terminal" evidence="7">
    <location>
        <begin position="3"/>
        <end position="60"/>
    </location>
</feature>
<dbReference type="EMBL" id="CP011013">
    <property type="protein sequence ID" value="AJT50225.1"/>
    <property type="molecule type" value="Genomic_DNA"/>
</dbReference>
<dbReference type="OrthoDB" id="9815286at2"/>
<dbReference type="HOGENOM" id="CLU_143433_3_1_9"/>
<dbReference type="STRING" id="1130798.LBLM1_03545"/>
<keyword evidence="4 6" id="KW-1133">Transmembrane helix</keyword>
<dbReference type="Pfam" id="PF04024">
    <property type="entry name" value="PspC"/>
    <property type="match status" value="1"/>
</dbReference>
<evidence type="ECO:0000256" key="2">
    <source>
        <dbReference type="ARBA" id="ARBA00022475"/>
    </source>
</evidence>
<keyword evidence="2" id="KW-1003">Cell membrane</keyword>
<dbReference type="PANTHER" id="PTHR33885">
    <property type="entry name" value="PHAGE SHOCK PROTEIN C"/>
    <property type="match status" value="1"/>
</dbReference>
<proteinExistence type="predicted"/>
<gene>
    <name evidence="8" type="ORF">LBLM1_03545</name>
</gene>
<reference evidence="8 9" key="1">
    <citation type="journal article" date="2012" name="J. Bacteriol.">
        <title>Genome sequence of Lactobacillus mucosae LM1, isolated from piglet feces.</title>
        <authorList>
            <person name="Lee J.H."/>
            <person name="Valeriano V.D."/>
            <person name="Shin Y.R."/>
            <person name="Chae J.P."/>
            <person name="Kim G.B."/>
            <person name="Ham J.S."/>
            <person name="Chun J."/>
            <person name="Kang D.K."/>
        </authorList>
    </citation>
    <scope>NUCLEOTIDE SEQUENCE [LARGE SCALE GENOMIC DNA]</scope>
    <source>
        <strain evidence="8 9">LM1</strain>
    </source>
</reference>
<organism evidence="8 9">
    <name type="scientific">Limosilactobacillus mucosae LM1</name>
    <dbReference type="NCBI Taxonomy" id="1130798"/>
    <lineage>
        <taxon>Bacteria</taxon>
        <taxon>Bacillati</taxon>
        <taxon>Bacillota</taxon>
        <taxon>Bacilli</taxon>
        <taxon>Lactobacillales</taxon>
        <taxon>Lactobacillaceae</taxon>
        <taxon>Limosilactobacillus</taxon>
    </lineage>
</organism>
<dbReference type="GO" id="GO:0005886">
    <property type="term" value="C:plasma membrane"/>
    <property type="evidence" value="ECO:0007669"/>
    <property type="project" value="UniProtKB-SubCell"/>
</dbReference>
<accession>A0A0D4CJY9</accession>
<evidence type="ECO:0000256" key="4">
    <source>
        <dbReference type="ARBA" id="ARBA00022989"/>
    </source>
</evidence>
<evidence type="ECO:0000256" key="5">
    <source>
        <dbReference type="ARBA" id="ARBA00023136"/>
    </source>
</evidence>
<dbReference type="PANTHER" id="PTHR33885:SF3">
    <property type="entry name" value="PHAGE SHOCK PROTEIN C"/>
    <property type="match status" value="1"/>
</dbReference>
<evidence type="ECO:0000313" key="8">
    <source>
        <dbReference type="EMBL" id="AJT50225.1"/>
    </source>
</evidence>
<keyword evidence="9" id="KW-1185">Reference proteome</keyword>
<dbReference type="AlphaFoldDB" id="A0A0D4CJY9"/>
<feature type="transmembrane region" description="Helical" evidence="6">
    <location>
        <begin position="37"/>
        <end position="58"/>
    </location>
</feature>
<keyword evidence="3 6" id="KW-0812">Transmembrane</keyword>
<evidence type="ECO:0000256" key="6">
    <source>
        <dbReference type="SAM" id="Phobius"/>
    </source>
</evidence>
<evidence type="ECO:0000256" key="3">
    <source>
        <dbReference type="ARBA" id="ARBA00022692"/>
    </source>
</evidence>
<keyword evidence="5 6" id="KW-0472">Membrane</keyword>
<evidence type="ECO:0000256" key="1">
    <source>
        <dbReference type="ARBA" id="ARBA00004162"/>
    </source>
</evidence>
<dbReference type="KEGG" id="lmu:LBLM1_03545"/>
<dbReference type="Proteomes" id="UP000003645">
    <property type="component" value="Chromosome"/>
</dbReference>
<comment type="subcellular location">
    <subcellularLocation>
        <location evidence="1">Cell membrane</location>
        <topology evidence="1">Single-pass membrane protein</topology>
    </subcellularLocation>
</comment>
<evidence type="ECO:0000259" key="7">
    <source>
        <dbReference type="Pfam" id="PF04024"/>
    </source>
</evidence>
<name>A0A0D4CJY9_LIMMU</name>
<protein>
    <submittedName>
        <fullName evidence="8">PspC family transcriptional regulator</fullName>
    </submittedName>
</protein>
<dbReference type="InterPro" id="IPR007168">
    <property type="entry name" value="Phageshock_PspC_N"/>
</dbReference>
<dbReference type="InterPro" id="IPR052027">
    <property type="entry name" value="PspC"/>
</dbReference>
<sequence>MMKKLTKSNDRIIAGVCGGIAEYFGFDATIVRLVTAALALFTAIVPSVILYLIAAMIIPDASPKKPEDDGPVFYESDKK</sequence>